<gene>
    <name evidence="8" type="ORF">GCM10010960_13600</name>
</gene>
<evidence type="ECO:0000256" key="3">
    <source>
        <dbReference type="ARBA" id="ARBA00022475"/>
    </source>
</evidence>
<evidence type="ECO:0000256" key="6">
    <source>
        <dbReference type="ARBA" id="ARBA00023136"/>
    </source>
</evidence>
<dbReference type="Proteomes" id="UP000632858">
    <property type="component" value="Unassembled WGS sequence"/>
</dbReference>
<feature type="transmembrane region" description="Helical" evidence="7">
    <location>
        <begin position="28"/>
        <end position="47"/>
    </location>
</feature>
<feature type="transmembrane region" description="Helical" evidence="7">
    <location>
        <begin position="6"/>
        <end position="21"/>
    </location>
</feature>
<comment type="similarity">
    <text evidence="2">Belongs to the UPF0410 family.</text>
</comment>
<evidence type="ECO:0000313" key="8">
    <source>
        <dbReference type="EMBL" id="GGF92979.1"/>
    </source>
</evidence>
<evidence type="ECO:0000256" key="1">
    <source>
        <dbReference type="ARBA" id="ARBA00004651"/>
    </source>
</evidence>
<proteinExistence type="inferred from homology"/>
<dbReference type="AlphaFoldDB" id="A0A917CPB1"/>
<evidence type="ECO:0000256" key="2">
    <source>
        <dbReference type="ARBA" id="ARBA00011006"/>
    </source>
</evidence>
<evidence type="ECO:0000313" key="9">
    <source>
        <dbReference type="Proteomes" id="UP000632858"/>
    </source>
</evidence>
<evidence type="ECO:0000256" key="7">
    <source>
        <dbReference type="SAM" id="Phobius"/>
    </source>
</evidence>
<dbReference type="PANTHER" id="PTHR33884">
    <property type="entry name" value="UPF0410 PROTEIN YMGE"/>
    <property type="match status" value="1"/>
</dbReference>
<keyword evidence="6 7" id="KW-0472">Membrane</keyword>
<evidence type="ECO:0008006" key="10">
    <source>
        <dbReference type="Google" id="ProtNLM"/>
    </source>
</evidence>
<keyword evidence="3" id="KW-1003">Cell membrane</keyword>
<dbReference type="RefSeq" id="WP_188449168.1">
    <property type="nucleotide sequence ID" value="NZ_BMFO01000002.1"/>
</dbReference>
<dbReference type="PANTHER" id="PTHR33884:SF7">
    <property type="entry name" value="BSL8023 PROTEIN"/>
    <property type="match status" value="1"/>
</dbReference>
<organism evidence="8 9">
    <name type="scientific">Arenimonas maotaiensis</name>
    <dbReference type="NCBI Taxonomy" id="1446479"/>
    <lineage>
        <taxon>Bacteria</taxon>
        <taxon>Pseudomonadati</taxon>
        <taxon>Pseudomonadota</taxon>
        <taxon>Gammaproteobacteria</taxon>
        <taxon>Lysobacterales</taxon>
        <taxon>Lysobacteraceae</taxon>
        <taxon>Arenimonas</taxon>
    </lineage>
</organism>
<dbReference type="InterPro" id="IPR007341">
    <property type="entry name" value="Transgly_assoc"/>
</dbReference>
<keyword evidence="5 7" id="KW-1133">Transmembrane helix</keyword>
<dbReference type="Pfam" id="PF04226">
    <property type="entry name" value="Transgly_assoc"/>
    <property type="match status" value="1"/>
</dbReference>
<dbReference type="EMBL" id="BMFO01000002">
    <property type="protein sequence ID" value="GGF92979.1"/>
    <property type="molecule type" value="Genomic_DNA"/>
</dbReference>
<protein>
    <recommendedName>
        <fullName evidence="10">GlsB/YeaQ/YmgE family stress response membrane protein</fullName>
    </recommendedName>
</protein>
<comment type="subcellular location">
    <subcellularLocation>
        <location evidence="1">Cell membrane</location>
        <topology evidence="1">Multi-pass membrane protein</topology>
    </subcellularLocation>
</comment>
<dbReference type="GO" id="GO:0005886">
    <property type="term" value="C:plasma membrane"/>
    <property type="evidence" value="ECO:0007669"/>
    <property type="project" value="UniProtKB-SubCell"/>
</dbReference>
<keyword evidence="4 7" id="KW-0812">Transmembrane</keyword>
<comment type="caution">
    <text evidence="8">The sequence shown here is derived from an EMBL/GenBank/DDBJ whole genome shotgun (WGS) entry which is preliminary data.</text>
</comment>
<feature type="transmembrane region" description="Helical" evidence="7">
    <location>
        <begin position="59"/>
        <end position="79"/>
    </location>
</feature>
<evidence type="ECO:0000256" key="4">
    <source>
        <dbReference type="ARBA" id="ARBA00022692"/>
    </source>
</evidence>
<accession>A0A917CPB1</accession>
<reference evidence="8" key="1">
    <citation type="journal article" date="2014" name="Int. J. Syst. Evol. Microbiol.">
        <title>Complete genome sequence of Corynebacterium casei LMG S-19264T (=DSM 44701T), isolated from a smear-ripened cheese.</title>
        <authorList>
            <consortium name="US DOE Joint Genome Institute (JGI-PGF)"/>
            <person name="Walter F."/>
            <person name="Albersmeier A."/>
            <person name="Kalinowski J."/>
            <person name="Ruckert C."/>
        </authorList>
    </citation>
    <scope>NUCLEOTIDE SEQUENCE</scope>
    <source>
        <strain evidence="8">CGMCC 1.12726</strain>
    </source>
</reference>
<sequence length="82" mass="8438">MGSLVWTVVIGFAAGLIARALKPGRDALGILMTSLLGIAGAFTATYIGRAFGWTAETGLSRFVAAVLGAVLLLSVFGLLKKK</sequence>
<reference evidence="8" key="2">
    <citation type="submission" date="2020-09" db="EMBL/GenBank/DDBJ databases">
        <authorList>
            <person name="Sun Q."/>
            <person name="Zhou Y."/>
        </authorList>
    </citation>
    <scope>NUCLEOTIDE SEQUENCE</scope>
    <source>
        <strain evidence="8">CGMCC 1.12726</strain>
    </source>
</reference>
<keyword evidence="9" id="KW-1185">Reference proteome</keyword>
<evidence type="ECO:0000256" key="5">
    <source>
        <dbReference type="ARBA" id="ARBA00022989"/>
    </source>
</evidence>
<name>A0A917CPB1_9GAMM</name>